<keyword evidence="4" id="KW-1185">Reference proteome</keyword>
<feature type="transmembrane region" description="Helical" evidence="1">
    <location>
        <begin position="39"/>
        <end position="56"/>
    </location>
</feature>
<dbReference type="Proteomes" id="UP001500074">
    <property type="component" value="Unassembled WGS sequence"/>
</dbReference>
<feature type="transmembrane region" description="Helical" evidence="1">
    <location>
        <begin position="9"/>
        <end position="27"/>
    </location>
</feature>
<proteinExistence type="predicted"/>
<dbReference type="Pfam" id="PF07331">
    <property type="entry name" value="TctB"/>
    <property type="match status" value="1"/>
</dbReference>
<dbReference type="EMBL" id="BAABKI010000018">
    <property type="protein sequence ID" value="GAA5174677.1"/>
    <property type="molecule type" value="Genomic_DNA"/>
</dbReference>
<gene>
    <name evidence="3" type="ORF">GCM10023342_16210</name>
</gene>
<feature type="domain" description="DUF1468" evidence="2">
    <location>
        <begin position="10"/>
        <end position="141"/>
    </location>
</feature>
<feature type="transmembrane region" description="Helical" evidence="1">
    <location>
        <begin position="118"/>
        <end position="135"/>
    </location>
</feature>
<evidence type="ECO:0000256" key="1">
    <source>
        <dbReference type="SAM" id="Phobius"/>
    </source>
</evidence>
<keyword evidence="1" id="KW-0472">Membrane</keyword>
<evidence type="ECO:0000313" key="3">
    <source>
        <dbReference type="EMBL" id="GAA5174677.1"/>
    </source>
</evidence>
<evidence type="ECO:0000259" key="2">
    <source>
        <dbReference type="Pfam" id="PF07331"/>
    </source>
</evidence>
<accession>A0ABP9RBW1</accession>
<keyword evidence="1" id="KW-1133">Transmembrane helix</keyword>
<name>A0ABP9RBW1_9GAMM</name>
<sequence length="153" mass="17008">MSRRLVEELVFMAIVAVILVAMLWAAMDYPFTARLMPQVVAGAALLLLIVEFVLTVRRSRHVTAAEHGEPLTGDKLKRTMPYLLWLAALYVCISLIGLVISAALFCAAFGYFVGKLRWWSALLGSALLVVFLIVLGEGFNLDWPAGYFFSPFH</sequence>
<dbReference type="InterPro" id="IPR009936">
    <property type="entry name" value="DUF1468"/>
</dbReference>
<organism evidence="3 4">
    <name type="scientific">Modicisalibacter zincidurans</name>
    <dbReference type="NCBI Taxonomy" id="1178777"/>
    <lineage>
        <taxon>Bacteria</taxon>
        <taxon>Pseudomonadati</taxon>
        <taxon>Pseudomonadota</taxon>
        <taxon>Gammaproteobacteria</taxon>
        <taxon>Oceanospirillales</taxon>
        <taxon>Halomonadaceae</taxon>
        <taxon>Modicisalibacter</taxon>
    </lineage>
</organism>
<reference evidence="4" key="1">
    <citation type="journal article" date="2019" name="Int. J. Syst. Evol. Microbiol.">
        <title>The Global Catalogue of Microorganisms (GCM) 10K type strain sequencing project: providing services to taxonomists for standard genome sequencing and annotation.</title>
        <authorList>
            <consortium name="The Broad Institute Genomics Platform"/>
            <consortium name="The Broad Institute Genome Sequencing Center for Infectious Disease"/>
            <person name="Wu L."/>
            <person name="Ma J."/>
        </authorList>
    </citation>
    <scope>NUCLEOTIDE SEQUENCE [LARGE SCALE GENOMIC DNA]</scope>
    <source>
        <strain evidence="4">JCM 18472</strain>
    </source>
</reference>
<dbReference type="RefSeq" id="WP_031383350.1">
    <property type="nucleotide sequence ID" value="NZ_BAABKI010000018.1"/>
</dbReference>
<keyword evidence="1" id="KW-0812">Transmembrane</keyword>
<evidence type="ECO:0000313" key="4">
    <source>
        <dbReference type="Proteomes" id="UP001500074"/>
    </source>
</evidence>
<feature type="transmembrane region" description="Helical" evidence="1">
    <location>
        <begin position="82"/>
        <end position="112"/>
    </location>
</feature>
<protein>
    <recommendedName>
        <fullName evidence="2">DUF1468 domain-containing protein</fullName>
    </recommendedName>
</protein>
<comment type="caution">
    <text evidence="3">The sequence shown here is derived from an EMBL/GenBank/DDBJ whole genome shotgun (WGS) entry which is preliminary data.</text>
</comment>